<gene>
    <name evidence="6" type="ORF">QSP1433_LOCUS2208</name>
</gene>
<feature type="repeat" description="RCC1" evidence="2">
    <location>
        <begin position="278"/>
        <end position="329"/>
    </location>
</feature>
<feature type="repeat" description="RCC1" evidence="2">
    <location>
        <begin position="384"/>
        <end position="471"/>
    </location>
</feature>
<proteinExistence type="predicted"/>
<dbReference type="InterPro" id="IPR058923">
    <property type="entry name" value="RCC1-like_dom"/>
</dbReference>
<evidence type="ECO:0000256" key="3">
    <source>
        <dbReference type="SAM" id="Coils"/>
    </source>
</evidence>
<feature type="repeat" description="RCC1" evidence="2">
    <location>
        <begin position="174"/>
        <end position="225"/>
    </location>
</feature>
<feature type="repeat" description="RCC1" evidence="2">
    <location>
        <begin position="526"/>
        <end position="577"/>
    </location>
</feature>
<dbReference type="PRINTS" id="PR00633">
    <property type="entry name" value="RCCNDNSATION"/>
</dbReference>
<dbReference type="SUPFAM" id="SSF48350">
    <property type="entry name" value="GTPase activation domain, GAP"/>
    <property type="match status" value="1"/>
</dbReference>
<feature type="repeat" description="RCC1" evidence="2">
    <location>
        <begin position="578"/>
        <end position="638"/>
    </location>
</feature>
<evidence type="ECO:0000256" key="2">
    <source>
        <dbReference type="PROSITE-ProRule" id="PRU00235"/>
    </source>
</evidence>
<feature type="region of interest" description="Disordered" evidence="4">
    <location>
        <begin position="867"/>
        <end position="893"/>
    </location>
</feature>
<protein>
    <recommendedName>
        <fullName evidence="5">Ras-GAP domain-containing protein</fullName>
    </recommendedName>
</protein>
<feature type="region of interest" description="Disordered" evidence="4">
    <location>
        <begin position="1009"/>
        <end position="1032"/>
    </location>
</feature>
<dbReference type="PROSITE" id="PS50018">
    <property type="entry name" value="RAS_GTPASE_ACTIV_2"/>
    <property type="match status" value="1"/>
</dbReference>
<accession>A0A7S2RD59</accession>
<dbReference type="InterPro" id="IPR051625">
    <property type="entry name" value="Signaling_Regulatory_Domain"/>
</dbReference>
<feature type="repeat" description="RCC1" evidence="2">
    <location>
        <begin position="93"/>
        <end position="173"/>
    </location>
</feature>
<keyword evidence="3" id="KW-0175">Coiled coil</keyword>
<dbReference type="SUPFAM" id="SSF50985">
    <property type="entry name" value="RCC1/BLIP-II"/>
    <property type="match status" value="2"/>
</dbReference>
<feature type="repeat" description="RCC1" evidence="2">
    <location>
        <begin position="226"/>
        <end position="277"/>
    </location>
</feature>
<reference evidence="6" key="1">
    <citation type="submission" date="2021-01" db="EMBL/GenBank/DDBJ databases">
        <authorList>
            <person name="Corre E."/>
            <person name="Pelletier E."/>
            <person name="Niang G."/>
            <person name="Scheremetjew M."/>
            <person name="Finn R."/>
            <person name="Kale V."/>
            <person name="Holt S."/>
            <person name="Cochrane G."/>
            <person name="Meng A."/>
            <person name="Brown T."/>
            <person name="Cohen L."/>
        </authorList>
    </citation>
    <scope>NUCLEOTIDE SEQUENCE</scope>
    <source>
        <strain evidence="6">NY070348D</strain>
    </source>
</reference>
<name>A0A7S2RD59_9STRA</name>
<dbReference type="Pfam" id="PF00616">
    <property type="entry name" value="RasGAP"/>
    <property type="match status" value="1"/>
</dbReference>
<dbReference type="InterPro" id="IPR009091">
    <property type="entry name" value="RCC1/BLIP-II"/>
</dbReference>
<feature type="region of interest" description="Disordered" evidence="4">
    <location>
        <begin position="1077"/>
        <end position="1097"/>
    </location>
</feature>
<dbReference type="Pfam" id="PF25390">
    <property type="entry name" value="WD40_RLD"/>
    <property type="match status" value="2"/>
</dbReference>
<evidence type="ECO:0000313" key="6">
    <source>
        <dbReference type="EMBL" id="CAD9667810.1"/>
    </source>
</evidence>
<dbReference type="Gene3D" id="2.130.10.30">
    <property type="entry name" value="Regulator of chromosome condensation 1/beta-lactamase-inhibitor protein II"/>
    <property type="match status" value="4"/>
</dbReference>
<feature type="repeat" description="RCC1" evidence="2">
    <location>
        <begin position="818"/>
        <end position="876"/>
    </location>
</feature>
<feature type="repeat" description="RCC1" evidence="2">
    <location>
        <begin position="30"/>
        <end position="92"/>
    </location>
</feature>
<dbReference type="InterPro" id="IPR001936">
    <property type="entry name" value="RasGAP_dom"/>
</dbReference>
<evidence type="ECO:0000256" key="4">
    <source>
        <dbReference type="SAM" id="MobiDB-lite"/>
    </source>
</evidence>
<dbReference type="PROSITE" id="PS50012">
    <property type="entry name" value="RCC1_3"/>
    <property type="match status" value="14"/>
</dbReference>
<feature type="domain" description="Ras-GAP" evidence="5">
    <location>
        <begin position="1245"/>
        <end position="1389"/>
    </location>
</feature>
<organism evidence="6">
    <name type="scientific">Mucochytrium quahogii</name>
    <dbReference type="NCBI Taxonomy" id="96639"/>
    <lineage>
        <taxon>Eukaryota</taxon>
        <taxon>Sar</taxon>
        <taxon>Stramenopiles</taxon>
        <taxon>Bigyra</taxon>
        <taxon>Labyrinthulomycetes</taxon>
        <taxon>Thraustochytrida</taxon>
        <taxon>Thraustochytriidae</taxon>
        <taxon>Mucochytrium</taxon>
    </lineage>
</organism>
<feature type="repeat" description="RCC1" evidence="2">
    <location>
        <begin position="472"/>
        <end position="525"/>
    </location>
</feature>
<dbReference type="PROSITE" id="PS00626">
    <property type="entry name" value="RCC1_2"/>
    <property type="match status" value="3"/>
</dbReference>
<dbReference type="InterPro" id="IPR000408">
    <property type="entry name" value="Reg_chr_condens"/>
</dbReference>
<dbReference type="InterPro" id="IPR008936">
    <property type="entry name" value="Rho_GTPase_activation_prot"/>
</dbReference>
<feature type="repeat" description="RCC1" evidence="2">
    <location>
        <begin position="639"/>
        <end position="690"/>
    </location>
</feature>
<feature type="repeat" description="RCC1" evidence="2">
    <location>
        <begin position="691"/>
        <end position="743"/>
    </location>
</feature>
<dbReference type="Gene3D" id="1.10.506.10">
    <property type="entry name" value="GTPase Activation - p120gap, domain 1"/>
    <property type="match status" value="1"/>
</dbReference>
<evidence type="ECO:0000256" key="1">
    <source>
        <dbReference type="ARBA" id="ARBA00022737"/>
    </source>
</evidence>
<dbReference type="CDD" id="cd04519">
    <property type="entry name" value="RasGAP"/>
    <property type="match status" value="1"/>
</dbReference>
<feature type="repeat" description="RCC1" evidence="2">
    <location>
        <begin position="330"/>
        <end position="383"/>
    </location>
</feature>
<evidence type="ECO:0000259" key="5">
    <source>
        <dbReference type="PROSITE" id="PS50018"/>
    </source>
</evidence>
<feature type="coiled-coil region" evidence="3">
    <location>
        <begin position="1664"/>
        <end position="1698"/>
    </location>
</feature>
<keyword evidence="1" id="KW-0677">Repeat</keyword>
<dbReference type="PANTHER" id="PTHR22872">
    <property type="entry name" value="BTK-BINDING PROTEIN-RELATED"/>
    <property type="match status" value="1"/>
</dbReference>
<feature type="repeat" description="RCC1" evidence="2">
    <location>
        <begin position="744"/>
        <end position="817"/>
    </location>
</feature>
<sequence>MSAGSWLNTYHLQSCVGVGQQHTVALSDNSNVISFGGNRQGQLGVGSGVSMSSEAIYVRDPTIHQNSSSLIWRSSPVQVACGSLHTMLLLANGDLYAWGFNESRRLGLPTVDGDDGDGPVSSDTVVFTPQCVQDDQVETGSGPKLLKELRLTKEFRVTYVACGADHTLCIDQNGDVWTWGVGNYGNLGHGSNQSEPSPRIVEALRGQVMRVVAGGSKHSGSVSRKGKLYMWGHGDKGRLGNGAQRGTSTPELVESMTHEFVVFVACGEAHSACITDAGELYTWGGGSYGRLGHGEESDVFNPVKVEALNRSQVIVVSLGVFHSCCLLKDGSMFVWGGGQYGKLGLNGTDNELSPQKIPAAAFEGDPVVQVFAGSSHTVAVCKGGAIYSWGDSVKGKLGQGQLNRYTAPKRIHLPRSMQFMRITPSLIGSKGVDIGGSGEDPSLVQRSLDLSSNSICAVSVGAKHSMALTFDGALFAWGGNEFGQIGVGSREDVRTPVRVKIDGSTRHRVIGMAAGVHHSLCCITQGDVFAWGRGNEAQIGTGSTITETLPVLVQSLQGQRIVSVYGAEAHSAALSDDGRLFTWGDPDMGKLGHGRSLTDSDSKFDTVSLPRVVKGCLANRKVVQVSLGTSHSGCIDSFGKVYTWGAGWQGKLGLGNTDNQYLPQPVVSLQFQTCRNISCGTYHTMFVTDDGDLYVCGRGDARLGLGDTNEQLNPILNSALRSLGVIVIQSCAAEEHSMVLANDGRVWTWGKDQYGKLGHGNKLTTHPNQAKTIRIESTPRVIEQNVLNLNNFRVEEGADDIRSIVSYSNHCMVLEQDGSVFVWGSTGGGRLGIPNTEAGTSYKDIPTRIPNFASRQREELVTAAKGPEVPMTPKVDNPESKDDTEGGVGANSGVAGVGSMELLNATIGTGADRNELETHLRTYMETGKAPPLYVIQLFLKAEPKQRKDKGLASETKTLLQAEETLCQTFIDLVTAEEEVQNLDYCIGLTIASTLRRLNVPGTGPVGMSASGTGTGLNSRANSQGGPMQTTRANSVQTLSKDVMTKIPSYQHVFMLLLANPKYMIAMYKIFVSKTHSHTNKNESENMNDTTTTTAASETRVTELQKSVDWQALYFELVQCLYPFGDLHTDHLFLMFARSILKLELDSFLDISKHDENSEAKNEPDMAAGSRVGNSSVPKRSFKAFVQPKMKCPSFIHFANLFFGQQKVLGWLHKHFESVLTELFRGHRSRTSSGDEVNLCTDPVKILHELKGNTEHAIIGDSSAVDPFREEVANYPDVRRELGKRVTLLSDITVELFQTIAIFILSLPHEVRLFCKILHEELSRVFGGDAQAAPIEFDQAVGKFLMDYLFRPAFLSPKQRHVLPRHFGAITQQQRRNMVNIVSFLQSIVSDRLYAEPWLEPLNLVIRQYRSQVQVMVNNLINVPSNLEDTLYTDLFEEYLRPKNNMLTLQVSNRSLKFVRFAMNHGSSSMICTKNDPLYLSLTEMGGILSLPTDRISAAAFIEEYGQLKDENNFKLNLEVELRFLGIQGSTEKKSQREKINLRDGIRIDPVSQVPVPLWMVENEGENAARLELMQDTGESGDELTTEQRVRRELVKLPELSKKAGVSELKTALEKSLKQAASDGEYGRAQKIHNALRDVNELSTVTGENGYDSLLREFLTSLMERREAEKRIQHRLSSVKKLEKKANRRLQELRSQKTALTNYLDVIRDGSANSGRQEVSKSASMLVMSAHHAKSKSGAMSRIASSMKAEGVTFGAYAKYSLKQLMDNKVVTSFVENEESVSILRAKRAKIRFIFESLKTGQFNVNIILEGAIMDQFSVTIGQLANMEKIIKLSYRPSILPFIVSVSQFRIMLEEITMGQILTG</sequence>
<dbReference type="EMBL" id="HBHK01003754">
    <property type="protein sequence ID" value="CAD9667810.1"/>
    <property type="molecule type" value="Transcribed_RNA"/>
</dbReference>